<evidence type="ECO:0000256" key="1">
    <source>
        <dbReference type="SAM" id="SignalP"/>
    </source>
</evidence>
<accession>A0A9D1XQW3</accession>
<sequence length="76" mass="7881">MKKLTYLLLCLFFVGIGLANAQTRTVTGTVISAEDGEPVIGASVIVKGTTTGTVTDFDGAFNLEVPSSAKTMSIVL</sequence>
<protein>
    <submittedName>
        <fullName evidence="2">Carboxypeptidase-like regulatory domain-containing protein</fullName>
    </submittedName>
</protein>
<dbReference type="GO" id="GO:0004180">
    <property type="term" value="F:carboxypeptidase activity"/>
    <property type="evidence" value="ECO:0007669"/>
    <property type="project" value="UniProtKB-KW"/>
</dbReference>
<feature type="signal peptide" evidence="1">
    <location>
        <begin position="1"/>
        <end position="21"/>
    </location>
</feature>
<organism evidence="2 3">
    <name type="scientific">Candidatus Parabacteroides intestinigallinarum</name>
    <dbReference type="NCBI Taxonomy" id="2838722"/>
    <lineage>
        <taxon>Bacteria</taxon>
        <taxon>Pseudomonadati</taxon>
        <taxon>Bacteroidota</taxon>
        <taxon>Bacteroidia</taxon>
        <taxon>Bacteroidales</taxon>
        <taxon>Tannerellaceae</taxon>
        <taxon>Parabacteroides</taxon>
    </lineage>
</organism>
<proteinExistence type="predicted"/>
<gene>
    <name evidence="2" type="ORF">H9848_05825</name>
</gene>
<reference evidence="2" key="1">
    <citation type="journal article" date="2021" name="PeerJ">
        <title>Extensive microbial diversity within the chicken gut microbiome revealed by metagenomics and culture.</title>
        <authorList>
            <person name="Gilroy R."/>
            <person name="Ravi A."/>
            <person name="Getino M."/>
            <person name="Pursley I."/>
            <person name="Horton D.L."/>
            <person name="Alikhan N.F."/>
            <person name="Baker D."/>
            <person name="Gharbi K."/>
            <person name="Hall N."/>
            <person name="Watson M."/>
            <person name="Adriaenssens E.M."/>
            <person name="Foster-Nyarko E."/>
            <person name="Jarju S."/>
            <person name="Secka A."/>
            <person name="Antonio M."/>
            <person name="Oren A."/>
            <person name="Chaudhuri R.R."/>
            <person name="La Ragione R."/>
            <person name="Hildebrand F."/>
            <person name="Pallen M.J."/>
        </authorList>
    </citation>
    <scope>NUCLEOTIDE SEQUENCE</scope>
    <source>
        <strain evidence="2">ChiHecec2B26-12326</strain>
    </source>
</reference>
<keyword evidence="2" id="KW-0645">Protease</keyword>
<evidence type="ECO:0000313" key="2">
    <source>
        <dbReference type="EMBL" id="HIX86107.1"/>
    </source>
</evidence>
<dbReference type="EMBL" id="DXEN01000041">
    <property type="protein sequence ID" value="HIX86107.1"/>
    <property type="molecule type" value="Genomic_DNA"/>
</dbReference>
<reference evidence="2" key="2">
    <citation type="submission" date="2021-04" db="EMBL/GenBank/DDBJ databases">
        <authorList>
            <person name="Gilroy R."/>
        </authorList>
    </citation>
    <scope>NUCLEOTIDE SEQUENCE</scope>
    <source>
        <strain evidence="2">ChiHecec2B26-12326</strain>
    </source>
</reference>
<dbReference type="InterPro" id="IPR008969">
    <property type="entry name" value="CarboxyPept-like_regulatory"/>
</dbReference>
<keyword evidence="2" id="KW-0378">Hydrolase</keyword>
<dbReference type="Proteomes" id="UP000823847">
    <property type="component" value="Unassembled WGS sequence"/>
</dbReference>
<dbReference type="AlphaFoldDB" id="A0A9D1XQW3"/>
<dbReference type="SUPFAM" id="SSF49464">
    <property type="entry name" value="Carboxypeptidase regulatory domain-like"/>
    <property type="match status" value="1"/>
</dbReference>
<name>A0A9D1XQW3_9BACT</name>
<dbReference type="Pfam" id="PF13715">
    <property type="entry name" value="CarbopepD_reg_2"/>
    <property type="match status" value="1"/>
</dbReference>
<dbReference type="Gene3D" id="2.60.40.1120">
    <property type="entry name" value="Carboxypeptidase-like, regulatory domain"/>
    <property type="match status" value="1"/>
</dbReference>
<keyword evidence="2" id="KW-0121">Carboxypeptidase</keyword>
<feature type="chain" id="PRO_5038691510" evidence="1">
    <location>
        <begin position="22"/>
        <end position="76"/>
    </location>
</feature>
<comment type="caution">
    <text evidence="2">The sequence shown here is derived from an EMBL/GenBank/DDBJ whole genome shotgun (WGS) entry which is preliminary data.</text>
</comment>
<evidence type="ECO:0000313" key="3">
    <source>
        <dbReference type="Proteomes" id="UP000823847"/>
    </source>
</evidence>
<keyword evidence="1" id="KW-0732">Signal</keyword>